<reference evidence="2 3" key="1">
    <citation type="submission" date="2023-05" db="EMBL/GenBank/DDBJ databases">
        <title>Pseudoalteromonas ardens sp. nov., Pseudoalteromonas obscura sp. nov., and Pseudoalteromonas umbrosa sp. nov., isolated from the coral Montipora capitata.</title>
        <authorList>
            <person name="Thomas E.M."/>
            <person name="Smith E.M."/>
            <person name="Papke E."/>
            <person name="Shlafstein M.D."/>
            <person name="Oline D.K."/>
            <person name="Videau P."/>
            <person name="Saw J.H."/>
            <person name="Strangman W.K."/>
            <person name="Ushijima B."/>
        </authorList>
    </citation>
    <scope>NUCLEOTIDE SEQUENCE [LARGE SCALE GENOMIC DNA]</scope>
    <source>
        <strain evidence="2 3">P94</strain>
    </source>
</reference>
<name>A0ABT7EM55_9GAMM</name>
<accession>A0ABT7EM55</accession>
<dbReference type="EMBL" id="JASJUT010000005">
    <property type="protein sequence ID" value="MDK2596137.1"/>
    <property type="molecule type" value="Genomic_DNA"/>
</dbReference>
<organism evidence="2 3">
    <name type="scientific">Pseudoalteromonas obscura</name>
    <dbReference type="NCBI Taxonomy" id="3048491"/>
    <lineage>
        <taxon>Bacteria</taxon>
        <taxon>Pseudomonadati</taxon>
        <taxon>Pseudomonadota</taxon>
        <taxon>Gammaproteobacteria</taxon>
        <taxon>Alteromonadales</taxon>
        <taxon>Pseudoalteromonadaceae</taxon>
        <taxon>Pseudoalteromonas</taxon>
    </lineage>
</organism>
<evidence type="ECO:0000313" key="3">
    <source>
        <dbReference type="Proteomes" id="UP001231915"/>
    </source>
</evidence>
<sequence length="257" mass="29987">MKLLTIMLLSIMTSYSYAQSEKTWFNQATYTKLEDADTQTLQLSTHYYFAPQAYFWVWDDFGYLDTDSNIRFTYNNTERNVFSGVEGELFIANWFATASIEDLGDTSDNNTLGLGYLFYDSLKLSVRHQRQASGDDITWLQGQLNIDIDTNSYVGTTLVSDDEFENWQVEVRYFRHLGDQQYFTLDLTHENSSSKNHNNFVANYYFNQHFALGLGSNESHLLVEGKYFVNHSFFVKARYQEQSDDEQSLEMSMQAQF</sequence>
<proteinExistence type="predicted"/>
<evidence type="ECO:0000313" key="2">
    <source>
        <dbReference type="EMBL" id="MDK2596137.1"/>
    </source>
</evidence>
<feature type="signal peptide" evidence="1">
    <location>
        <begin position="1"/>
        <end position="18"/>
    </location>
</feature>
<keyword evidence="3" id="KW-1185">Reference proteome</keyword>
<gene>
    <name evidence="2" type="ORF">QNM18_13835</name>
</gene>
<dbReference type="InterPro" id="IPR031593">
    <property type="entry name" value="Porin_7"/>
</dbReference>
<comment type="caution">
    <text evidence="2">The sequence shown here is derived from an EMBL/GenBank/DDBJ whole genome shotgun (WGS) entry which is preliminary data.</text>
</comment>
<dbReference type="Pfam" id="PF16956">
    <property type="entry name" value="Porin_7"/>
    <property type="match status" value="1"/>
</dbReference>
<protein>
    <submittedName>
        <fullName evidence="2">Porin</fullName>
    </submittedName>
</protein>
<dbReference type="Proteomes" id="UP001231915">
    <property type="component" value="Unassembled WGS sequence"/>
</dbReference>
<dbReference type="RefSeq" id="WP_211011605.1">
    <property type="nucleotide sequence ID" value="NZ_JASJUT010000005.1"/>
</dbReference>
<feature type="chain" id="PRO_5046783508" evidence="1">
    <location>
        <begin position="19"/>
        <end position="257"/>
    </location>
</feature>
<evidence type="ECO:0000256" key="1">
    <source>
        <dbReference type="SAM" id="SignalP"/>
    </source>
</evidence>
<keyword evidence="1" id="KW-0732">Signal</keyword>